<evidence type="ECO:0000256" key="2">
    <source>
        <dbReference type="SAM" id="MobiDB-lite"/>
    </source>
</evidence>
<keyword evidence="6" id="KW-1185">Reference proteome</keyword>
<gene>
    <name evidence="5" type="ORF">Amon01_000262000</name>
</gene>
<dbReference type="GO" id="GO:0043130">
    <property type="term" value="F:ubiquitin binding"/>
    <property type="evidence" value="ECO:0007669"/>
    <property type="project" value="InterPro"/>
</dbReference>
<dbReference type="PANTHER" id="PTHR31212">
    <property type="entry name" value="ALPHA-KETOGLUTARATE-DEPENDENT DIOXYGENASE ALKB HOMOLOG 3"/>
    <property type="match status" value="1"/>
</dbReference>
<evidence type="ECO:0000313" key="5">
    <source>
        <dbReference type="EMBL" id="GMG22392.1"/>
    </source>
</evidence>
<feature type="compositionally biased region" description="Polar residues" evidence="2">
    <location>
        <begin position="106"/>
        <end position="119"/>
    </location>
</feature>
<feature type="domain" description="CUE" evidence="3">
    <location>
        <begin position="2"/>
        <end position="45"/>
    </location>
</feature>
<feature type="domain" description="Fe2OG dioxygenase" evidence="4">
    <location>
        <begin position="326"/>
        <end position="474"/>
    </location>
</feature>
<dbReference type="EMBL" id="BSXU01000979">
    <property type="protein sequence ID" value="GMG22392.1"/>
    <property type="molecule type" value="Genomic_DNA"/>
</dbReference>
<keyword evidence="1" id="KW-0833">Ubl conjugation pathway</keyword>
<sequence>MDTIGKLQTLSSRFPTLDQDALLEILIVCDGDVKLATEMLSEQIAPLSFTTVESENNISEPKKDEEAEEEYSSCLGTTKKSVDIHNETGTQSLPVETKPEPRTVQHKVQLSSKQTQQPSLRIASPIKINDIIHSRNPTKRQLSSPSTTSDETKLQRPMKKPKPTPNLTPTSKTTTLYTKQEIESTIPYIKVFPNFLPPELSDTILDELLSKTATFKHNEFYIAGTKCKSSHKTTIFIDELYKDKTYDDEFYGSDYSSVKEVGRGTDRQKHYTANLKMARFLVEDKVNELLDSMDNYDPTKLKTKASMDDYGNKPMKYPFQIQKNWKAMLCVANYFETNSQHLDWHSDKLTNIGPLPIIASLTLGATRVFRLKKTYDNNHADTTTEIEGKGPKFSNHSTIYNIPLAHNMLAIMMPGCQEEYKHCVPTLTDSLYREHKQRQLKSENGPCSGLGSLGPERAPIAGTKRFNLTFRMFHPKLANKLPTCPKCGKNMILRRMFKNAKTRGYYFWMCQTGYFGMNCDGFYYAKFDKINDFDDKSEVFTKDSRLASRWIADDDFAALKYLDDDWNGSGDVLKDEI</sequence>
<feature type="region of interest" description="Disordered" evidence="2">
    <location>
        <begin position="54"/>
        <end position="173"/>
    </location>
</feature>
<evidence type="ECO:0000259" key="4">
    <source>
        <dbReference type="PROSITE" id="PS51471"/>
    </source>
</evidence>
<dbReference type="InterPro" id="IPR005123">
    <property type="entry name" value="Oxoglu/Fe-dep_dioxygenase_dom"/>
</dbReference>
<dbReference type="CDD" id="cd14279">
    <property type="entry name" value="CUE"/>
    <property type="match status" value="1"/>
</dbReference>
<dbReference type="OrthoDB" id="545910at2759"/>
<organism evidence="5 6">
    <name type="scientific">Ambrosiozyma monospora</name>
    <name type="common">Yeast</name>
    <name type="synonym">Endomycopsis monosporus</name>
    <dbReference type="NCBI Taxonomy" id="43982"/>
    <lineage>
        <taxon>Eukaryota</taxon>
        <taxon>Fungi</taxon>
        <taxon>Dikarya</taxon>
        <taxon>Ascomycota</taxon>
        <taxon>Saccharomycotina</taxon>
        <taxon>Pichiomycetes</taxon>
        <taxon>Pichiales</taxon>
        <taxon>Pichiaceae</taxon>
        <taxon>Ambrosiozyma</taxon>
    </lineage>
</organism>
<reference evidence="5" key="1">
    <citation type="submission" date="2023-04" db="EMBL/GenBank/DDBJ databases">
        <title>Ambrosiozyma monospora NBRC 1965.</title>
        <authorList>
            <person name="Ichikawa N."/>
            <person name="Sato H."/>
            <person name="Tonouchi N."/>
        </authorList>
    </citation>
    <scope>NUCLEOTIDE SEQUENCE</scope>
    <source>
        <strain evidence="5">NBRC 1965</strain>
    </source>
</reference>
<feature type="compositionally biased region" description="Polar residues" evidence="2">
    <location>
        <begin position="139"/>
        <end position="149"/>
    </location>
</feature>
<dbReference type="AlphaFoldDB" id="A0A9W6YVF2"/>
<dbReference type="InterPro" id="IPR003892">
    <property type="entry name" value="CUE"/>
</dbReference>
<dbReference type="PANTHER" id="PTHR31212:SF4">
    <property type="entry name" value="ALPHA-KETOGLUTARATE-DEPENDENT DIOXYGENASE ALKB HOMOLOG 3"/>
    <property type="match status" value="1"/>
</dbReference>
<evidence type="ECO:0000313" key="6">
    <source>
        <dbReference type="Proteomes" id="UP001165063"/>
    </source>
</evidence>
<dbReference type="InterPro" id="IPR027450">
    <property type="entry name" value="AlkB-like"/>
</dbReference>
<dbReference type="GO" id="GO:0006307">
    <property type="term" value="P:DNA alkylation repair"/>
    <property type="evidence" value="ECO:0007669"/>
    <property type="project" value="InterPro"/>
</dbReference>
<evidence type="ECO:0000256" key="1">
    <source>
        <dbReference type="ARBA" id="ARBA00022786"/>
    </source>
</evidence>
<dbReference type="InterPro" id="IPR032854">
    <property type="entry name" value="ALKBH3"/>
</dbReference>
<evidence type="ECO:0000259" key="3">
    <source>
        <dbReference type="PROSITE" id="PS51140"/>
    </source>
</evidence>
<dbReference type="InterPro" id="IPR037151">
    <property type="entry name" value="AlkB-like_sf"/>
</dbReference>
<dbReference type="Gene3D" id="2.60.120.590">
    <property type="entry name" value="Alpha-ketoglutarate-dependent dioxygenase AlkB-like"/>
    <property type="match status" value="1"/>
</dbReference>
<proteinExistence type="predicted"/>
<protein>
    <submittedName>
        <fullName evidence="5">Unnamed protein product</fullName>
    </submittedName>
</protein>
<dbReference type="PROSITE" id="PS51471">
    <property type="entry name" value="FE2OG_OXY"/>
    <property type="match status" value="1"/>
</dbReference>
<dbReference type="GO" id="GO:0051213">
    <property type="term" value="F:dioxygenase activity"/>
    <property type="evidence" value="ECO:0007669"/>
    <property type="project" value="InterPro"/>
</dbReference>
<accession>A0A9W6YVF2</accession>
<comment type="caution">
    <text evidence="5">The sequence shown here is derived from an EMBL/GenBank/DDBJ whole genome shotgun (WGS) entry which is preliminary data.</text>
</comment>
<dbReference type="SUPFAM" id="SSF51197">
    <property type="entry name" value="Clavaminate synthase-like"/>
    <property type="match status" value="1"/>
</dbReference>
<dbReference type="Proteomes" id="UP001165063">
    <property type="component" value="Unassembled WGS sequence"/>
</dbReference>
<name>A0A9W6YVF2_AMBMO</name>
<dbReference type="Pfam" id="PF13532">
    <property type="entry name" value="2OG-FeII_Oxy_2"/>
    <property type="match status" value="1"/>
</dbReference>
<dbReference type="PROSITE" id="PS51140">
    <property type="entry name" value="CUE"/>
    <property type="match status" value="1"/>
</dbReference>